<feature type="transmembrane region" description="Helical" evidence="1">
    <location>
        <begin position="309"/>
        <end position="328"/>
    </location>
</feature>
<sequence length="329" mass="34592">MTRTSAAPLFLLLLCLPSLSLPALALSMPSPRRTVDVVYERIWPRRRTINVPRAGPASGYYPPANAGGSMLTSVAGTFPPGQGEPLNIIVSGSSSPEVLVHSSLNGGFLNFWMAVGFGGECLGQHIGASQMADLGDGNGLVNETAELRWDYGDPSLGTCEETIQGGDHFRYWQQNGKSANSSAYFLASSYEKPIAEGHDIVPNGYNFGRDWLIGNITGSPIDTFSLTNTSTFSGTKSYAGFVYSVGISYVSGLLSNTSYGINHNLSVPINGLNAIDGLVAVLDIKVVTKPANATSAGLPIIRPSSLPSLLAPLLVLGLSLWAGLLSVAV</sequence>
<reference evidence="3" key="1">
    <citation type="submission" date="2023-11" db="EMBL/GenBank/DDBJ databases">
        <authorList>
            <person name="De Vega J J."/>
            <person name="De Vega J J."/>
        </authorList>
    </citation>
    <scope>NUCLEOTIDE SEQUENCE</scope>
</reference>
<name>A0AAD2HYX7_9AGAR</name>
<evidence type="ECO:0000256" key="1">
    <source>
        <dbReference type="SAM" id="Phobius"/>
    </source>
</evidence>
<keyword evidence="1" id="KW-0472">Membrane</keyword>
<proteinExistence type="predicted"/>
<protein>
    <submittedName>
        <fullName evidence="3">Uncharacterized protein</fullName>
    </submittedName>
</protein>
<dbReference type="AlphaFoldDB" id="A0AAD2HYX7"/>
<gene>
    <name evidence="3" type="ORF">MYCIT1_LOCUS36753</name>
</gene>
<feature type="chain" id="PRO_5041970387" evidence="2">
    <location>
        <begin position="26"/>
        <end position="329"/>
    </location>
</feature>
<keyword evidence="2" id="KW-0732">Signal</keyword>
<feature type="signal peptide" evidence="2">
    <location>
        <begin position="1"/>
        <end position="25"/>
    </location>
</feature>
<dbReference type="EMBL" id="CAVNYO010000477">
    <property type="protein sequence ID" value="CAK5283865.1"/>
    <property type="molecule type" value="Genomic_DNA"/>
</dbReference>
<comment type="caution">
    <text evidence="3">The sequence shown here is derived from an EMBL/GenBank/DDBJ whole genome shotgun (WGS) entry which is preliminary data.</text>
</comment>
<organism evidence="3 4">
    <name type="scientific">Mycena citricolor</name>
    <dbReference type="NCBI Taxonomy" id="2018698"/>
    <lineage>
        <taxon>Eukaryota</taxon>
        <taxon>Fungi</taxon>
        <taxon>Dikarya</taxon>
        <taxon>Basidiomycota</taxon>
        <taxon>Agaricomycotina</taxon>
        <taxon>Agaricomycetes</taxon>
        <taxon>Agaricomycetidae</taxon>
        <taxon>Agaricales</taxon>
        <taxon>Marasmiineae</taxon>
        <taxon>Mycenaceae</taxon>
        <taxon>Mycena</taxon>
    </lineage>
</organism>
<evidence type="ECO:0000256" key="2">
    <source>
        <dbReference type="SAM" id="SignalP"/>
    </source>
</evidence>
<dbReference type="Proteomes" id="UP001295794">
    <property type="component" value="Unassembled WGS sequence"/>
</dbReference>
<keyword evidence="1" id="KW-0812">Transmembrane</keyword>
<evidence type="ECO:0000313" key="3">
    <source>
        <dbReference type="EMBL" id="CAK5283865.1"/>
    </source>
</evidence>
<keyword evidence="4" id="KW-1185">Reference proteome</keyword>
<accession>A0AAD2HYX7</accession>
<evidence type="ECO:0000313" key="4">
    <source>
        <dbReference type="Proteomes" id="UP001295794"/>
    </source>
</evidence>
<keyword evidence="1" id="KW-1133">Transmembrane helix</keyword>